<dbReference type="Gene3D" id="3.90.75.10">
    <property type="entry name" value="Homing Intron 3 (I-ppo) Encoded Endonuclease, Chain A"/>
    <property type="match status" value="1"/>
</dbReference>
<protein>
    <recommendedName>
        <fullName evidence="1">HNH nuclease domain-containing protein</fullName>
    </recommendedName>
</protein>
<comment type="caution">
    <text evidence="2">The sequence shown here is derived from an EMBL/GenBank/DDBJ whole genome shotgun (WGS) entry which is preliminary data.</text>
</comment>
<reference evidence="2" key="1">
    <citation type="journal article" date="2015" name="Nature">
        <title>Complex archaea that bridge the gap between prokaryotes and eukaryotes.</title>
        <authorList>
            <person name="Spang A."/>
            <person name="Saw J.H."/>
            <person name="Jorgensen S.L."/>
            <person name="Zaremba-Niedzwiedzka K."/>
            <person name="Martijn J."/>
            <person name="Lind A.E."/>
            <person name="van Eijk R."/>
            <person name="Schleper C."/>
            <person name="Guy L."/>
            <person name="Ettema T.J."/>
        </authorList>
    </citation>
    <scope>NUCLEOTIDE SEQUENCE</scope>
</reference>
<dbReference type="AlphaFoldDB" id="A0A0F9IK73"/>
<organism evidence="2">
    <name type="scientific">marine sediment metagenome</name>
    <dbReference type="NCBI Taxonomy" id="412755"/>
    <lineage>
        <taxon>unclassified sequences</taxon>
        <taxon>metagenomes</taxon>
        <taxon>ecological metagenomes</taxon>
    </lineage>
</organism>
<dbReference type="InterPro" id="IPR044930">
    <property type="entry name" value="Homing_endonuclease_His-Me"/>
</dbReference>
<dbReference type="InterPro" id="IPR044925">
    <property type="entry name" value="His-Me_finger_sf"/>
</dbReference>
<accession>A0A0F9IK73</accession>
<evidence type="ECO:0000259" key="1">
    <source>
        <dbReference type="Pfam" id="PF13392"/>
    </source>
</evidence>
<dbReference type="SUPFAM" id="SSF54060">
    <property type="entry name" value="His-Me finger endonucleases"/>
    <property type="match status" value="1"/>
</dbReference>
<gene>
    <name evidence="2" type="ORF">LCGC14_1648250</name>
</gene>
<feature type="domain" description="HNH nuclease" evidence="1">
    <location>
        <begin position="53"/>
        <end position="95"/>
    </location>
</feature>
<dbReference type="GO" id="GO:0004519">
    <property type="term" value="F:endonuclease activity"/>
    <property type="evidence" value="ECO:0007669"/>
    <property type="project" value="InterPro"/>
</dbReference>
<proteinExistence type="predicted"/>
<sequence length="182" mass="20278">MSNTNYKLDIKAAARFYSKIGCPTDPDACQVWLAGKQRGGYGGFTLKGRQISAHRVAYVQDYGEFDEKLHVLHSCDNPPCTNPRHLYLGTHQDNMDDKVAKGRTLGQPGNKHAQGGTWKQGEKHHMAKLTDAQALEIRALYKAGGITQAELGRQYGVQHQCISKVITRKRFKHLVEVSDGMV</sequence>
<name>A0A0F9IK73_9ZZZZ</name>
<dbReference type="InterPro" id="IPR003615">
    <property type="entry name" value="HNH_nuc"/>
</dbReference>
<dbReference type="EMBL" id="LAZR01013825">
    <property type="protein sequence ID" value="KKM20164.1"/>
    <property type="molecule type" value="Genomic_DNA"/>
</dbReference>
<dbReference type="Pfam" id="PF13392">
    <property type="entry name" value="HNH_3"/>
    <property type="match status" value="1"/>
</dbReference>
<evidence type="ECO:0000313" key="2">
    <source>
        <dbReference type="EMBL" id="KKM20164.1"/>
    </source>
</evidence>